<dbReference type="InterPro" id="IPR008928">
    <property type="entry name" value="6-hairpin_glycosidase_sf"/>
</dbReference>
<comment type="caution">
    <text evidence="5">The sequence shown here is derived from an EMBL/GenBank/DDBJ whole genome shotgun (WGS) entry which is preliminary data.</text>
</comment>
<dbReference type="Pfam" id="PF19501">
    <property type="entry name" value="PcRGLX_1st"/>
    <property type="match status" value="1"/>
</dbReference>
<sequence>MGSLCGFLVCFLSCIALAQSPHYVDINVKETAGVRFLRPLTGGIPIPEGAAQPGSEFIVTTPGGKVVPSQSKVLATWGDGSARWVLIDFQADPQPGSTEAFRLGWKPGKRIQPVEPKPEKLTTKKGLTVSSGPVTLKTAPGALLRVSDRFDLKFSMVDSKGVRCEAVADSGLVETSGALRTTLLIKGSFFTPNGTRVADFRLRASVFHGLQQFYLEPQLLAHADTGMITRFKDLSLELHSAAGYQSARLGGLSATPVIRSGSNPVRLFQVDDENFRMEGTSGKGSKAPGWMEVKDGKGTMAIALRDFWQQWPKSLQISGNTASVGLFPAFRAGTFAHMGPWYKHEYLFEDDHYRVREGQTRRWQIWCDLTGDGERLVKSANRQLIPAANPEQAIATGEWGVIAAAGTKGMSDYDKWAEGLFQGYCNSIREQRDYGAMNWGDWFGERGVNWGNNEYDTPLTILTQFARTGDPEYFYVGEQAARHTSEVDVVHALNDDLKKYFSRWERPEYTSHTGMVHEHSIGHVGGFQPVEKIRELYVSRNIGAGNPNPYLCLDPYNLGHIWTEGMAYYYLLTGDPWVKETLERISNNLVRLTEDGLYRNFKGTDHSGRVNGWTMLAFAGIYRVNLSPRVLKAMRFIADEALVEQNLPSGGWMYKLPWGHCNCVSLEDRKKGVTPHVGEAGFLTSIRLNGLGRYFRLTQDKRIPNSLKRAVDNLNNSTWHDHLSGWRYTSCPASGLVDQPGVTIMALVNSVSINGDKEQLRVLKKAWDFRFKNLLDHPLTSRPGLGKVYSATMYGAPEAMNLFVNGKLD</sequence>
<dbReference type="SUPFAM" id="SSF48208">
    <property type="entry name" value="Six-hairpin glycosidases"/>
    <property type="match status" value="1"/>
</dbReference>
<feature type="signal peptide" evidence="1">
    <location>
        <begin position="1"/>
        <end position="18"/>
    </location>
</feature>
<dbReference type="Pfam" id="PF21346">
    <property type="entry name" value="PcRGLX_3rd"/>
    <property type="match status" value="1"/>
</dbReference>
<evidence type="ECO:0000313" key="5">
    <source>
        <dbReference type="EMBL" id="GAA4438686.1"/>
    </source>
</evidence>
<feature type="chain" id="PRO_5047477104" evidence="1">
    <location>
        <begin position="19"/>
        <end position="809"/>
    </location>
</feature>
<dbReference type="Proteomes" id="UP001501508">
    <property type="component" value="Unassembled WGS sequence"/>
</dbReference>
<dbReference type="InterPro" id="IPR045793">
    <property type="entry name" value="PcRGLX/YetA-like"/>
</dbReference>
<dbReference type="EMBL" id="BAABEY010000020">
    <property type="protein sequence ID" value="GAA4438686.1"/>
    <property type="molecule type" value="Genomic_DNA"/>
</dbReference>
<dbReference type="Pfam" id="PF21345">
    <property type="entry name" value="PcRGLX_2nd"/>
    <property type="match status" value="1"/>
</dbReference>
<evidence type="ECO:0000313" key="6">
    <source>
        <dbReference type="Proteomes" id="UP001501508"/>
    </source>
</evidence>
<organism evidence="5 6">
    <name type="scientific">Ravibacter arvi</name>
    <dbReference type="NCBI Taxonomy" id="2051041"/>
    <lineage>
        <taxon>Bacteria</taxon>
        <taxon>Pseudomonadati</taxon>
        <taxon>Bacteroidota</taxon>
        <taxon>Cytophagia</taxon>
        <taxon>Cytophagales</taxon>
        <taxon>Spirosomataceae</taxon>
        <taxon>Ravibacter</taxon>
    </lineage>
</organism>
<dbReference type="InterPro" id="IPR048331">
    <property type="entry name" value="PcRGLX/YetA_3rd"/>
</dbReference>
<reference evidence="6" key="1">
    <citation type="journal article" date="2019" name="Int. J. Syst. Evol. Microbiol.">
        <title>The Global Catalogue of Microorganisms (GCM) 10K type strain sequencing project: providing services to taxonomists for standard genome sequencing and annotation.</title>
        <authorList>
            <consortium name="The Broad Institute Genomics Platform"/>
            <consortium name="The Broad Institute Genome Sequencing Center for Infectious Disease"/>
            <person name="Wu L."/>
            <person name="Ma J."/>
        </authorList>
    </citation>
    <scope>NUCLEOTIDE SEQUENCE [LARGE SCALE GENOMIC DNA]</scope>
    <source>
        <strain evidence="6">JCM 31920</strain>
    </source>
</reference>
<dbReference type="InterPro" id="IPR048330">
    <property type="entry name" value="PcRGLX/YetA_2nd"/>
</dbReference>
<evidence type="ECO:0000259" key="2">
    <source>
        <dbReference type="Pfam" id="PF19501"/>
    </source>
</evidence>
<name>A0ABP8LY93_9BACT</name>
<keyword evidence="6" id="KW-1185">Reference proteome</keyword>
<proteinExistence type="predicted"/>
<gene>
    <name evidence="5" type="ORF">GCM10023091_19590</name>
</gene>
<feature type="domain" description="PcRGLX/YetA-like central beta-sandwich" evidence="3">
    <location>
        <begin position="282"/>
        <end position="323"/>
    </location>
</feature>
<feature type="domain" description="PcRGLX/YetA-like C-terminal alpha/alpha toroid" evidence="4">
    <location>
        <begin position="394"/>
        <end position="492"/>
    </location>
</feature>
<dbReference type="InterPro" id="IPR048329">
    <property type="entry name" value="PcRGLX_1st"/>
</dbReference>
<dbReference type="PANTHER" id="PTHR40081">
    <property type="entry name" value="CONCANAVALIN A-LIKE LECTIN/GLUCANASE"/>
    <property type="match status" value="1"/>
</dbReference>
<keyword evidence="1" id="KW-0732">Signal</keyword>
<dbReference type="PANTHER" id="PTHR40081:SF1">
    <property type="entry name" value="TAT PATHWAY SIGNAL SEQUENCE DOMAIN PROTEIN"/>
    <property type="match status" value="1"/>
</dbReference>
<feature type="domain" description="PcRGLX/YetA-like N-terminal RIFT barrel" evidence="2">
    <location>
        <begin position="39"/>
        <end position="87"/>
    </location>
</feature>
<accession>A0ABP8LY93</accession>
<evidence type="ECO:0000256" key="1">
    <source>
        <dbReference type="SAM" id="SignalP"/>
    </source>
</evidence>
<evidence type="ECO:0000259" key="3">
    <source>
        <dbReference type="Pfam" id="PF21345"/>
    </source>
</evidence>
<protein>
    <submittedName>
        <fullName evidence="5">Uncharacterized protein</fullName>
    </submittedName>
</protein>
<evidence type="ECO:0000259" key="4">
    <source>
        <dbReference type="Pfam" id="PF21346"/>
    </source>
</evidence>